<sequence length="209" mass="22876">MSLSGAQRLCMAVIIVGFIVSLTGYVSPYWEYISVDDNVTVEEYRVGLIFGCYTRRTPIGTTSNCQVIDWDNAVDEMIFFKAVRLLAVTSLLFYTSSCVVAAISCCNCRKITSVVYFSSLAIMGGLTGVAAGATFAAFSEGNTDFIEELKKPGVHLHKGWAFYLSTSGSCAVLLLGILSLNAPKKRTMYVFTATNESTRFSNSGYQRFK</sequence>
<feature type="transmembrane region" description="Helical" evidence="1">
    <location>
        <begin position="115"/>
        <end position="139"/>
    </location>
</feature>
<name>A0A8S3Z406_9EUPU</name>
<proteinExistence type="predicted"/>
<comment type="caution">
    <text evidence="2">The sequence shown here is derived from an EMBL/GenBank/DDBJ whole genome shotgun (WGS) entry which is preliminary data.</text>
</comment>
<dbReference type="EMBL" id="CAJHNH020001350">
    <property type="protein sequence ID" value="CAG5122735.1"/>
    <property type="molecule type" value="Genomic_DNA"/>
</dbReference>
<dbReference type="AlphaFoldDB" id="A0A8S3Z406"/>
<feature type="transmembrane region" description="Helical" evidence="1">
    <location>
        <begin position="82"/>
        <end position="103"/>
    </location>
</feature>
<dbReference type="Gene3D" id="1.20.140.150">
    <property type="match status" value="1"/>
</dbReference>
<keyword evidence="1" id="KW-1133">Transmembrane helix</keyword>
<accession>A0A8S3Z406</accession>
<evidence type="ECO:0008006" key="4">
    <source>
        <dbReference type="Google" id="ProtNLM"/>
    </source>
</evidence>
<evidence type="ECO:0000256" key="1">
    <source>
        <dbReference type="SAM" id="Phobius"/>
    </source>
</evidence>
<organism evidence="2 3">
    <name type="scientific">Candidula unifasciata</name>
    <dbReference type="NCBI Taxonomy" id="100452"/>
    <lineage>
        <taxon>Eukaryota</taxon>
        <taxon>Metazoa</taxon>
        <taxon>Spiralia</taxon>
        <taxon>Lophotrochozoa</taxon>
        <taxon>Mollusca</taxon>
        <taxon>Gastropoda</taxon>
        <taxon>Heterobranchia</taxon>
        <taxon>Euthyneura</taxon>
        <taxon>Panpulmonata</taxon>
        <taxon>Eupulmonata</taxon>
        <taxon>Stylommatophora</taxon>
        <taxon>Helicina</taxon>
        <taxon>Helicoidea</taxon>
        <taxon>Geomitridae</taxon>
        <taxon>Candidula</taxon>
    </lineage>
</organism>
<evidence type="ECO:0000313" key="3">
    <source>
        <dbReference type="Proteomes" id="UP000678393"/>
    </source>
</evidence>
<feature type="transmembrane region" description="Helical" evidence="1">
    <location>
        <begin position="9"/>
        <end position="30"/>
    </location>
</feature>
<keyword evidence="1" id="KW-0472">Membrane</keyword>
<evidence type="ECO:0000313" key="2">
    <source>
        <dbReference type="EMBL" id="CAG5122735.1"/>
    </source>
</evidence>
<protein>
    <recommendedName>
        <fullName evidence="4">Claudin</fullName>
    </recommendedName>
</protein>
<feature type="transmembrane region" description="Helical" evidence="1">
    <location>
        <begin position="159"/>
        <end position="180"/>
    </location>
</feature>
<reference evidence="2" key="1">
    <citation type="submission" date="2021-04" db="EMBL/GenBank/DDBJ databases">
        <authorList>
            <consortium name="Molecular Ecology Group"/>
        </authorList>
    </citation>
    <scope>NUCLEOTIDE SEQUENCE</scope>
</reference>
<keyword evidence="3" id="KW-1185">Reference proteome</keyword>
<gene>
    <name evidence="2" type="ORF">CUNI_LOCUS8293</name>
</gene>
<keyword evidence="1" id="KW-0812">Transmembrane</keyword>
<dbReference type="Proteomes" id="UP000678393">
    <property type="component" value="Unassembled WGS sequence"/>
</dbReference>